<dbReference type="RefSeq" id="WP_211853050.1">
    <property type="nucleotide sequence ID" value="NZ_JAAGBB010000014.1"/>
</dbReference>
<protein>
    <submittedName>
        <fullName evidence="1">Toxin-activating lysine-acyltransferase</fullName>
    </submittedName>
</protein>
<gene>
    <name evidence="1" type="ORF">GXW71_13550</name>
</gene>
<accession>A0ABS5EYL0</accession>
<organism evidence="1 2">
    <name type="scientific">Plastoroseomonas hellenica</name>
    <dbReference type="NCBI Taxonomy" id="2687306"/>
    <lineage>
        <taxon>Bacteria</taxon>
        <taxon>Pseudomonadati</taxon>
        <taxon>Pseudomonadota</taxon>
        <taxon>Alphaproteobacteria</taxon>
        <taxon>Acetobacterales</taxon>
        <taxon>Acetobacteraceae</taxon>
        <taxon>Plastoroseomonas</taxon>
    </lineage>
</organism>
<evidence type="ECO:0000313" key="2">
    <source>
        <dbReference type="Proteomes" id="UP001196870"/>
    </source>
</evidence>
<keyword evidence="2" id="KW-1185">Reference proteome</keyword>
<sequence>MIMHAATAISDRRPVDHPAPGASLRLFRPGNPVTALGLAVGHLMTKAPFAQLPMGGWGRILVGQINRGHYYFVVNGENRVVGFLGWALTSEDRAEAWLLGRRGIGHDDAADGDCVVFNAWAADTAAVNRFVLDAARNVVRGRRLIYSKRYYQNGRVRPLRIGVNDFVGRHIDRLHA</sequence>
<name>A0ABS5EYL0_9PROT</name>
<dbReference type="Proteomes" id="UP001196870">
    <property type="component" value="Unassembled WGS sequence"/>
</dbReference>
<dbReference type="EMBL" id="JAAGBB010000014">
    <property type="protein sequence ID" value="MBR0665384.1"/>
    <property type="molecule type" value="Genomic_DNA"/>
</dbReference>
<proteinExistence type="predicted"/>
<comment type="caution">
    <text evidence="1">The sequence shown here is derived from an EMBL/GenBank/DDBJ whole genome shotgun (WGS) entry which is preliminary data.</text>
</comment>
<evidence type="ECO:0000313" key="1">
    <source>
        <dbReference type="EMBL" id="MBR0665384.1"/>
    </source>
</evidence>
<reference evidence="2" key="1">
    <citation type="journal article" date="2021" name="Syst. Appl. Microbiol.">
        <title>Roseomonas hellenica sp. nov., isolated from roots of wild-growing Alkanna tinctoria.</title>
        <authorList>
            <person name="Rat A."/>
            <person name="Naranjo H.D."/>
            <person name="Lebbe L."/>
            <person name="Cnockaert M."/>
            <person name="Krigas N."/>
            <person name="Grigoriadou K."/>
            <person name="Maloupa E."/>
            <person name="Willems A."/>
        </authorList>
    </citation>
    <scope>NUCLEOTIDE SEQUENCE [LARGE SCALE GENOMIC DNA]</scope>
    <source>
        <strain evidence="2">LMG 31523</strain>
    </source>
</reference>